<reference evidence="2" key="2">
    <citation type="submission" date="2010-04" db="EMBL/GenBank/DDBJ databases">
        <authorList>
            <person name="Buell R."/>
            <person name="Hamilton J."/>
            <person name="Hostetler J."/>
        </authorList>
    </citation>
    <scope>NUCLEOTIDE SEQUENCE [LARGE SCALE GENOMIC DNA]</scope>
    <source>
        <strain evidence="2">DAOM:BR144</strain>
    </source>
</reference>
<sequence>MAIHNMDQYHTIEPNVYVNFGPYAYAGSTFYKWSNNNVTSPKPVALWSYKYDTTSLAMRAFADYLNVSAFPKCVLYKSECGADFKIAPAAGYSMIDSLVYAIQNASTSALTSKHSTSTQPARTQLGL</sequence>
<dbReference type="eggNOG" id="ENOG502RWSF">
    <property type="taxonomic scope" value="Eukaryota"/>
</dbReference>
<dbReference type="VEuPathDB" id="FungiDB:PYU1_G007156"/>
<dbReference type="Proteomes" id="UP000019132">
    <property type="component" value="Unassembled WGS sequence"/>
</dbReference>
<reference evidence="1" key="3">
    <citation type="submission" date="2015-02" db="UniProtKB">
        <authorList>
            <consortium name="EnsemblProtists"/>
        </authorList>
    </citation>
    <scope>IDENTIFICATION</scope>
    <source>
        <strain evidence="1">DAOM BR144</strain>
    </source>
</reference>
<reference evidence="2" key="1">
    <citation type="journal article" date="2010" name="Genome Biol.">
        <title>Genome sequence of the necrotrophic plant pathogen Pythium ultimum reveals original pathogenicity mechanisms and effector repertoire.</title>
        <authorList>
            <person name="Levesque C.A."/>
            <person name="Brouwer H."/>
            <person name="Cano L."/>
            <person name="Hamilton J.P."/>
            <person name="Holt C."/>
            <person name="Huitema E."/>
            <person name="Raffaele S."/>
            <person name="Robideau G.P."/>
            <person name="Thines M."/>
            <person name="Win J."/>
            <person name="Zerillo M.M."/>
            <person name="Beakes G.W."/>
            <person name="Boore J.L."/>
            <person name="Busam D."/>
            <person name="Dumas B."/>
            <person name="Ferriera S."/>
            <person name="Fuerstenberg S.I."/>
            <person name="Gachon C.M."/>
            <person name="Gaulin E."/>
            <person name="Govers F."/>
            <person name="Grenville-Briggs L."/>
            <person name="Horner N."/>
            <person name="Hostetler J."/>
            <person name="Jiang R.H."/>
            <person name="Johnson J."/>
            <person name="Krajaejun T."/>
            <person name="Lin H."/>
            <person name="Meijer H.J."/>
            <person name="Moore B."/>
            <person name="Morris P."/>
            <person name="Phuntmart V."/>
            <person name="Puiu D."/>
            <person name="Shetty J."/>
            <person name="Stajich J.E."/>
            <person name="Tripathy S."/>
            <person name="Wawra S."/>
            <person name="van West P."/>
            <person name="Whitty B.R."/>
            <person name="Coutinho P.M."/>
            <person name="Henrissat B."/>
            <person name="Martin F."/>
            <person name="Thomas P.D."/>
            <person name="Tyler B.M."/>
            <person name="De Vries R.P."/>
            <person name="Kamoun S."/>
            <person name="Yandell M."/>
            <person name="Tisserat N."/>
            <person name="Buell C.R."/>
        </authorList>
    </citation>
    <scope>NUCLEOTIDE SEQUENCE</scope>
    <source>
        <strain evidence="2">DAOM:BR144</strain>
    </source>
</reference>
<organism evidence="1 2">
    <name type="scientific">Globisporangium ultimum (strain ATCC 200006 / CBS 805.95 / DAOM BR144)</name>
    <name type="common">Pythium ultimum</name>
    <dbReference type="NCBI Taxonomy" id="431595"/>
    <lineage>
        <taxon>Eukaryota</taxon>
        <taxon>Sar</taxon>
        <taxon>Stramenopiles</taxon>
        <taxon>Oomycota</taxon>
        <taxon>Peronosporomycetes</taxon>
        <taxon>Pythiales</taxon>
        <taxon>Pythiaceae</taxon>
        <taxon>Globisporangium</taxon>
    </lineage>
</organism>
<dbReference type="InParanoid" id="K3WQC9"/>
<keyword evidence="2" id="KW-1185">Reference proteome</keyword>
<dbReference type="EMBL" id="GL376560">
    <property type="status" value="NOT_ANNOTATED_CDS"/>
    <property type="molecule type" value="Genomic_DNA"/>
</dbReference>
<accession>K3WQC9</accession>
<proteinExistence type="predicted"/>
<protein>
    <submittedName>
        <fullName evidence="1">Uncharacterized protein</fullName>
    </submittedName>
</protein>
<dbReference type="EnsemblProtists" id="PYU1_T007171">
    <property type="protein sequence ID" value="PYU1_T007171"/>
    <property type="gene ID" value="PYU1_G007156"/>
</dbReference>
<name>K3WQC9_GLOUD</name>
<evidence type="ECO:0000313" key="2">
    <source>
        <dbReference type="Proteomes" id="UP000019132"/>
    </source>
</evidence>
<dbReference type="HOGENOM" id="CLU_1974971_0_0_1"/>
<evidence type="ECO:0000313" key="1">
    <source>
        <dbReference type="EnsemblProtists" id="PYU1_T007171"/>
    </source>
</evidence>
<dbReference type="AlphaFoldDB" id="K3WQC9"/>